<proteinExistence type="predicted"/>
<dbReference type="EMBL" id="VSSQ01004867">
    <property type="protein sequence ID" value="MPM26945.1"/>
    <property type="molecule type" value="Genomic_DNA"/>
</dbReference>
<gene>
    <name evidence="3" type="ORF">SDC9_73450</name>
</gene>
<sequence length="182" mass="21035">MKENQRLRLTKQLLRESLIALLNEKSIHKISVREICEKAQINRTTFYKYYGSPYDLLIDIEDTVLAQVETYLGGKENQIMDDLRQLTQILSFMNDNLAVCRLLINNTVDSRFAERLLILPKIKQLLGNHLTGGYHNDEVDYVYQFVVNGGLYMIKSWINKDDREDPGKVAALLLDTVGKLLE</sequence>
<evidence type="ECO:0000259" key="2">
    <source>
        <dbReference type="PROSITE" id="PS50977"/>
    </source>
</evidence>
<dbReference type="InterPro" id="IPR050624">
    <property type="entry name" value="HTH-type_Tx_Regulator"/>
</dbReference>
<evidence type="ECO:0000313" key="3">
    <source>
        <dbReference type="EMBL" id="MPM26945.1"/>
    </source>
</evidence>
<dbReference type="PANTHER" id="PTHR43479">
    <property type="entry name" value="ACREF/ENVCD OPERON REPRESSOR-RELATED"/>
    <property type="match status" value="1"/>
</dbReference>
<comment type="caution">
    <text evidence="3">The sequence shown here is derived from an EMBL/GenBank/DDBJ whole genome shotgun (WGS) entry which is preliminary data.</text>
</comment>
<evidence type="ECO:0000256" key="1">
    <source>
        <dbReference type="ARBA" id="ARBA00023125"/>
    </source>
</evidence>
<dbReference type="AlphaFoldDB" id="A0A644YEF8"/>
<organism evidence="3">
    <name type="scientific">bioreactor metagenome</name>
    <dbReference type="NCBI Taxonomy" id="1076179"/>
    <lineage>
        <taxon>unclassified sequences</taxon>
        <taxon>metagenomes</taxon>
        <taxon>ecological metagenomes</taxon>
    </lineage>
</organism>
<reference evidence="3" key="1">
    <citation type="submission" date="2019-08" db="EMBL/GenBank/DDBJ databases">
        <authorList>
            <person name="Kucharzyk K."/>
            <person name="Murdoch R.W."/>
            <person name="Higgins S."/>
            <person name="Loffler F."/>
        </authorList>
    </citation>
    <scope>NUCLEOTIDE SEQUENCE</scope>
</reference>
<dbReference type="PROSITE" id="PS50977">
    <property type="entry name" value="HTH_TETR_2"/>
    <property type="match status" value="1"/>
</dbReference>
<dbReference type="PANTHER" id="PTHR43479:SF7">
    <property type="entry name" value="TETR-FAMILY TRANSCRIPTIONAL REGULATOR"/>
    <property type="match status" value="1"/>
</dbReference>
<dbReference type="Gene3D" id="1.10.357.10">
    <property type="entry name" value="Tetracycline Repressor, domain 2"/>
    <property type="match status" value="1"/>
</dbReference>
<protein>
    <recommendedName>
        <fullName evidence="2">HTH tetR-type domain-containing protein</fullName>
    </recommendedName>
</protein>
<dbReference type="InterPro" id="IPR001647">
    <property type="entry name" value="HTH_TetR"/>
</dbReference>
<dbReference type="InterPro" id="IPR039532">
    <property type="entry name" value="TetR_C_Firmicutes"/>
</dbReference>
<dbReference type="SUPFAM" id="SSF46689">
    <property type="entry name" value="Homeodomain-like"/>
    <property type="match status" value="1"/>
</dbReference>
<name>A0A644YEF8_9ZZZZ</name>
<dbReference type="GO" id="GO:0003677">
    <property type="term" value="F:DNA binding"/>
    <property type="evidence" value="ECO:0007669"/>
    <property type="project" value="UniProtKB-KW"/>
</dbReference>
<dbReference type="Pfam" id="PF00440">
    <property type="entry name" value="TetR_N"/>
    <property type="match status" value="1"/>
</dbReference>
<feature type="domain" description="HTH tetR-type" evidence="2">
    <location>
        <begin position="8"/>
        <end position="68"/>
    </location>
</feature>
<dbReference type="Pfam" id="PF14278">
    <property type="entry name" value="TetR_C_8"/>
    <property type="match status" value="1"/>
</dbReference>
<accession>A0A644YEF8</accession>
<dbReference type="InterPro" id="IPR009057">
    <property type="entry name" value="Homeodomain-like_sf"/>
</dbReference>
<keyword evidence="1" id="KW-0238">DNA-binding</keyword>